<protein>
    <submittedName>
        <fullName evidence="1">Uncharacterized protein</fullName>
    </submittedName>
</protein>
<dbReference type="EMBL" id="MU129031">
    <property type="protein sequence ID" value="KAF9509624.1"/>
    <property type="molecule type" value="Genomic_DNA"/>
</dbReference>
<organism evidence="1 2">
    <name type="scientific">Hydnum rufescens UP504</name>
    <dbReference type="NCBI Taxonomy" id="1448309"/>
    <lineage>
        <taxon>Eukaryota</taxon>
        <taxon>Fungi</taxon>
        <taxon>Dikarya</taxon>
        <taxon>Basidiomycota</taxon>
        <taxon>Agaricomycotina</taxon>
        <taxon>Agaricomycetes</taxon>
        <taxon>Cantharellales</taxon>
        <taxon>Hydnaceae</taxon>
        <taxon>Hydnum</taxon>
    </lineage>
</organism>
<gene>
    <name evidence="1" type="ORF">BS47DRAFT_1487841</name>
</gene>
<accession>A0A9P6AQ74</accession>
<evidence type="ECO:0000313" key="1">
    <source>
        <dbReference type="EMBL" id="KAF9509624.1"/>
    </source>
</evidence>
<sequence>MYAVAAAEPTILWTNYNDRHPRHSSLSRSKSFVRRTLRSSFYSPYHLPCSPPPTSREAHALHGRDFPLDGPDTIERAVLRSTLPLGMHDSFVLNTIVPPPFVLATARYRGILGSDRKLLRNYWRDLDQAWVCLLPLYWVSMKTVLVADTAHVRLLWELVNCIALSGYELFRLVDLENVRARIAPILYVLGLRPIVEL</sequence>
<name>A0A9P6AQ74_9AGAM</name>
<keyword evidence="2" id="KW-1185">Reference proteome</keyword>
<reference evidence="1" key="1">
    <citation type="journal article" date="2020" name="Nat. Commun.">
        <title>Large-scale genome sequencing of mycorrhizal fungi provides insights into the early evolution of symbiotic traits.</title>
        <authorList>
            <person name="Miyauchi S."/>
            <person name="Kiss E."/>
            <person name="Kuo A."/>
            <person name="Drula E."/>
            <person name="Kohler A."/>
            <person name="Sanchez-Garcia M."/>
            <person name="Morin E."/>
            <person name="Andreopoulos B."/>
            <person name="Barry K.W."/>
            <person name="Bonito G."/>
            <person name="Buee M."/>
            <person name="Carver A."/>
            <person name="Chen C."/>
            <person name="Cichocki N."/>
            <person name="Clum A."/>
            <person name="Culley D."/>
            <person name="Crous P.W."/>
            <person name="Fauchery L."/>
            <person name="Girlanda M."/>
            <person name="Hayes R.D."/>
            <person name="Keri Z."/>
            <person name="LaButti K."/>
            <person name="Lipzen A."/>
            <person name="Lombard V."/>
            <person name="Magnuson J."/>
            <person name="Maillard F."/>
            <person name="Murat C."/>
            <person name="Nolan M."/>
            <person name="Ohm R.A."/>
            <person name="Pangilinan J."/>
            <person name="Pereira M.F."/>
            <person name="Perotto S."/>
            <person name="Peter M."/>
            <person name="Pfister S."/>
            <person name="Riley R."/>
            <person name="Sitrit Y."/>
            <person name="Stielow J.B."/>
            <person name="Szollosi G."/>
            <person name="Zifcakova L."/>
            <person name="Stursova M."/>
            <person name="Spatafora J.W."/>
            <person name="Tedersoo L."/>
            <person name="Vaario L.M."/>
            <person name="Yamada A."/>
            <person name="Yan M."/>
            <person name="Wang P."/>
            <person name="Xu J."/>
            <person name="Bruns T."/>
            <person name="Baldrian P."/>
            <person name="Vilgalys R."/>
            <person name="Dunand C."/>
            <person name="Henrissat B."/>
            <person name="Grigoriev I.V."/>
            <person name="Hibbett D."/>
            <person name="Nagy L.G."/>
            <person name="Martin F.M."/>
        </authorList>
    </citation>
    <scope>NUCLEOTIDE SEQUENCE</scope>
    <source>
        <strain evidence="1">UP504</strain>
    </source>
</reference>
<dbReference type="AlphaFoldDB" id="A0A9P6AQ74"/>
<comment type="caution">
    <text evidence="1">The sequence shown here is derived from an EMBL/GenBank/DDBJ whole genome shotgun (WGS) entry which is preliminary data.</text>
</comment>
<proteinExistence type="predicted"/>
<dbReference type="Proteomes" id="UP000886523">
    <property type="component" value="Unassembled WGS sequence"/>
</dbReference>
<evidence type="ECO:0000313" key="2">
    <source>
        <dbReference type="Proteomes" id="UP000886523"/>
    </source>
</evidence>